<reference evidence="1" key="1">
    <citation type="submission" date="2018-05" db="EMBL/GenBank/DDBJ databases">
        <authorList>
            <person name="Lanie J.A."/>
            <person name="Ng W.-L."/>
            <person name="Kazmierczak K.M."/>
            <person name="Andrzejewski T.M."/>
            <person name="Davidsen T.M."/>
            <person name="Wayne K.J."/>
            <person name="Tettelin H."/>
            <person name="Glass J.I."/>
            <person name="Rusch D."/>
            <person name="Podicherti R."/>
            <person name="Tsui H.-C.T."/>
            <person name="Winkler M.E."/>
        </authorList>
    </citation>
    <scope>NUCLEOTIDE SEQUENCE</scope>
</reference>
<dbReference type="InterPro" id="IPR029069">
    <property type="entry name" value="HotDog_dom_sf"/>
</dbReference>
<feature type="non-terminal residue" evidence="1">
    <location>
        <position position="157"/>
    </location>
</feature>
<gene>
    <name evidence="1" type="ORF">METZ01_LOCUS509359</name>
</gene>
<evidence type="ECO:0000313" key="1">
    <source>
        <dbReference type="EMBL" id="SVE56505.1"/>
    </source>
</evidence>
<dbReference type="SUPFAM" id="SSF54637">
    <property type="entry name" value="Thioesterase/thiol ester dehydrase-isomerase"/>
    <property type="match status" value="1"/>
</dbReference>
<name>A0A383EJR6_9ZZZZ</name>
<sequence>VREPTTWSVQARNLPEHARNPIHTEAGSRAAGFDSAMVAGVTVYAYLTRPVVDAWGVDWLRRGAALVEFASPVQPDDPVLCVPFVDDGHVEVRATVAGEVRARCTAWLTAPEVMDSAHPFHEPLEPENITLADEWDGYGLRAGDDLGLYNELGIVHP</sequence>
<dbReference type="EMBL" id="UINC01226146">
    <property type="protein sequence ID" value="SVE56505.1"/>
    <property type="molecule type" value="Genomic_DNA"/>
</dbReference>
<dbReference type="AlphaFoldDB" id="A0A383EJR6"/>
<accession>A0A383EJR6</accession>
<dbReference type="Gene3D" id="3.10.129.10">
    <property type="entry name" value="Hotdog Thioesterase"/>
    <property type="match status" value="1"/>
</dbReference>
<feature type="non-terminal residue" evidence="1">
    <location>
        <position position="1"/>
    </location>
</feature>
<proteinExistence type="predicted"/>
<organism evidence="1">
    <name type="scientific">marine metagenome</name>
    <dbReference type="NCBI Taxonomy" id="408172"/>
    <lineage>
        <taxon>unclassified sequences</taxon>
        <taxon>metagenomes</taxon>
        <taxon>ecological metagenomes</taxon>
    </lineage>
</organism>
<protein>
    <submittedName>
        <fullName evidence="1">Uncharacterized protein</fullName>
    </submittedName>
</protein>